<dbReference type="InterPro" id="IPR036515">
    <property type="entry name" value="Transposase_17_sf"/>
</dbReference>
<evidence type="ECO:0000313" key="2">
    <source>
        <dbReference type="EMBL" id="MBB6004320.1"/>
    </source>
</evidence>
<dbReference type="InterPro" id="IPR002686">
    <property type="entry name" value="Transposase_17"/>
</dbReference>
<dbReference type="PANTHER" id="PTHR33360:SF2">
    <property type="entry name" value="TRANSPOSASE FOR INSERTION SEQUENCE ELEMENT IS200"/>
    <property type="match status" value="1"/>
</dbReference>
<dbReference type="AlphaFoldDB" id="A0A841EVI9"/>
<dbReference type="SMART" id="SM01321">
    <property type="entry name" value="Y1_Tnp"/>
    <property type="match status" value="1"/>
</dbReference>
<gene>
    <name evidence="2" type="ORF">HNP25_002983</name>
</gene>
<dbReference type="Gene3D" id="3.30.70.1290">
    <property type="entry name" value="Transposase IS200-like"/>
    <property type="match status" value="1"/>
</dbReference>
<dbReference type="RefSeq" id="WP_184135250.1">
    <property type="nucleotide sequence ID" value="NZ_JACHKT010000022.1"/>
</dbReference>
<name>A0A841EVI9_9BACT</name>
<protein>
    <submittedName>
        <fullName evidence="2">REP element-mobilizing transposase RayT</fullName>
    </submittedName>
</protein>
<organism evidence="2 3">
    <name type="scientific">Arcicella rosea</name>
    <dbReference type="NCBI Taxonomy" id="502909"/>
    <lineage>
        <taxon>Bacteria</taxon>
        <taxon>Pseudomonadati</taxon>
        <taxon>Bacteroidota</taxon>
        <taxon>Cytophagia</taxon>
        <taxon>Cytophagales</taxon>
        <taxon>Flectobacillaceae</taxon>
        <taxon>Arcicella</taxon>
    </lineage>
</organism>
<sequence length="150" mass="17859">MGQSLVKNYVHIVFSTKYRQPLIHPPYESELHSYLGGICKKLECQPIIVGGYTDHIHILCMLSKKIALMKLVEELKSHASKWMKTKDESLKNFYWQNGYGAFSVNPSEIDIVIRYIQNQHEHHSKKTFQDEYRAFLKKYKVEFDERYVWE</sequence>
<dbReference type="GO" id="GO:0006313">
    <property type="term" value="P:DNA transposition"/>
    <property type="evidence" value="ECO:0007669"/>
    <property type="project" value="InterPro"/>
</dbReference>
<evidence type="ECO:0000259" key="1">
    <source>
        <dbReference type="SMART" id="SM01321"/>
    </source>
</evidence>
<accession>A0A841EVI9</accession>
<reference evidence="2 3" key="1">
    <citation type="submission" date="2020-08" db="EMBL/GenBank/DDBJ databases">
        <title>Functional genomics of gut bacteria from endangered species of beetles.</title>
        <authorList>
            <person name="Carlos-Shanley C."/>
        </authorList>
    </citation>
    <scope>NUCLEOTIDE SEQUENCE [LARGE SCALE GENOMIC DNA]</scope>
    <source>
        <strain evidence="2 3">S00070</strain>
    </source>
</reference>
<evidence type="ECO:0000313" key="3">
    <source>
        <dbReference type="Proteomes" id="UP000524404"/>
    </source>
</evidence>
<dbReference type="PANTHER" id="PTHR33360">
    <property type="entry name" value="TRANSPOSASE FOR INSERTION SEQUENCE ELEMENT IS200"/>
    <property type="match status" value="1"/>
</dbReference>
<dbReference type="NCBIfam" id="NF033573">
    <property type="entry name" value="transpos_IS200"/>
    <property type="match status" value="1"/>
</dbReference>
<dbReference type="Pfam" id="PF01797">
    <property type="entry name" value="Y1_Tnp"/>
    <property type="match status" value="1"/>
</dbReference>
<dbReference type="Proteomes" id="UP000524404">
    <property type="component" value="Unassembled WGS sequence"/>
</dbReference>
<dbReference type="EMBL" id="JACHKT010000022">
    <property type="protein sequence ID" value="MBB6004320.1"/>
    <property type="molecule type" value="Genomic_DNA"/>
</dbReference>
<dbReference type="GO" id="GO:0004803">
    <property type="term" value="F:transposase activity"/>
    <property type="evidence" value="ECO:0007669"/>
    <property type="project" value="InterPro"/>
</dbReference>
<proteinExistence type="predicted"/>
<comment type="caution">
    <text evidence="2">The sequence shown here is derived from an EMBL/GenBank/DDBJ whole genome shotgun (WGS) entry which is preliminary data.</text>
</comment>
<feature type="domain" description="Transposase IS200-like" evidence="1">
    <location>
        <begin position="6"/>
        <end position="119"/>
    </location>
</feature>
<keyword evidence="3" id="KW-1185">Reference proteome</keyword>
<dbReference type="GO" id="GO:0003677">
    <property type="term" value="F:DNA binding"/>
    <property type="evidence" value="ECO:0007669"/>
    <property type="project" value="InterPro"/>
</dbReference>
<dbReference type="SUPFAM" id="SSF143422">
    <property type="entry name" value="Transposase IS200-like"/>
    <property type="match status" value="1"/>
</dbReference>